<dbReference type="EMBL" id="QJKJ01003503">
    <property type="protein sequence ID" value="RDX98138.1"/>
    <property type="molecule type" value="Genomic_DNA"/>
</dbReference>
<name>A0A371H5P6_MUCPR</name>
<proteinExistence type="predicted"/>
<evidence type="ECO:0008006" key="3">
    <source>
        <dbReference type="Google" id="ProtNLM"/>
    </source>
</evidence>
<protein>
    <recommendedName>
        <fullName evidence="3">Copia protein</fullName>
    </recommendedName>
</protein>
<organism evidence="1 2">
    <name type="scientific">Mucuna pruriens</name>
    <name type="common">Velvet bean</name>
    <name type="synonym">Dolichos pruriens</name>
    <dbReference type="NCBI Taxonomy" id="157652"/>
    <lineage>
        <taxon>Eukaryota</taxon>
        <taxon>Viridiplantae</taxon>
        <taxon>Streptophyta</taxon>
        <taxon>Embryophyta</taxon>
        <taxon>Tracheophyta</taxon>
        <taxon>Spermatophyta</taxon>
        <taxon>Magnoliopsida</taxon>
        <taxon>eudicotyledons</taxon>
        <taxon>Gunneridae</taxon>
        <taxon>Pentapetalae</taxon>
        <taxon>rosids</taxon>
        <taxon>fabids</taxon>
        <taxon>Fabales</taxon>
        <taxon>Fabaceae</taxon>
        <taxon>Papilionoideae</taxon>
        <taxon>50 kb inversion clade</taxon>
        <taxon>NPAAA clade</taxon>
        <taxon>indigoferoid/millettioid clade</taxon>
        <taxon>Phaseoleae</taxon>
        <taxon>Mucuna</taxon>
    </lineage>
</organism>
<evidence type="ECO:0000313" key="2">
    <source>
        <dbReference type="Proteomes" id="UP000257109"/>
    </source>
</evidence>
<dbReference type="Proteomes" id="UP000257109">
    <property type="component" value="Unassembled WGS sequence"/>
</dbReference>
<accession>A0A371H5P6</accession>
<sequence>MHDLHERHFQAIERILHYMKACLSKGLLFRREGLAIDRRPPPIIKLSFDMIEIDKCFIKEKFDGGLIITRHIPTRLQVADVFTKGFPRARFQDIVGKLEIIDIHFQT</sequence>
<gene>
    <name evidence="1" type="ORF">CR513_18989</name>
</gene>
<comment type="caution">
    <text evidence="1">The sequence shown here is derived from an EMBL/GenBank/DDBJ whole genome shotgun (WGS) entry which is preliminary data.</text>
</comment>
<evidence type="ECO:0000313" key="1">
    <source>
        <dbReference type="EMBL" id="RDX98138.1"/>
    </source>
</evidence>
<dbReference type="AlphaFoldDB" id="A0A371H5P6"/>
<feature type="non-terminal residue" evidence="1">
    <location>
        <position position="1"/>
    </location>
</feature>
<keyword evidence="2" id="KW-1185">Reference proteome</keyword>
<reference evidence="1" key="1">
    <citation type="submission" date="2018-05" db="EMBL/GenBank/DDBJ databases">
        <title>Draft genome of Mucuna pruriens seed.</title>
        <authorList>
            <person name="Nnadi N.E."/>
            <person name="Vos R."/>
            <person name="Hasami M.H."/>
            <person name="Devisetty U.K."/>
            <person name="Aguiy J.C."/>
        </authorList>
    </citation>
    <scope>NUCLEOTIDE SEQUENCE [LARGE SCALE GENOMIC DNA]</scope>
    <source>
        <strain evidence="1">JCA_2017</strain>
    </source>
</reference>